<dbReference type="InterPro" id="IPR027482">
    <property type="entry name" value="Sec1-like_dom2"/>
</dbReference>
<dbReference type="KEGG" id="loi:92356256"/>
<dbReference type="EMBL" id="JAFHLR010000036">
    <property type="protein sequence ID" value="KAG5464792.1"/>
    <property type="molecule type" value="Genomic_DNA"/>
</dbReference>
<dbReference type="InterPro" id="IPR043127">
    <property type="entry name" value="Sec-1-like_dom3a"/>
</dbReference>
<dbReference type="SMR" id="A0A836GCS9"/>
<dbReference type="AlphaFoldDB" id="A0A836GCS9"/>
<dbReference type="Gene3D" id="3.40.50.1910">
    <property type="match status" value="1"/>
</dbReference>
<dbReference type="SUPFAM" id="SSF56815">
    <property type="entry name" value="Sec1/munc18-like (SM) proteins"/>
    <property type="match status" value="1"/>
</dbReference>
<protein>
    <recommendedName>
        <fullName evidence="4">Vacuolar protein sorting-associated protein 45-like protein</fullName>
    </recommendedName>
</protein>
<dbReference type="InterPro" id="IPR043154">
    <property type="entry name" value="Sec-1-like_dom1"/>
</dbReference>
<name>A0A836GCS9_9TRYP</name>
<dbReference type="PIRSF" id="PIRSF005715">
    <property type="entry name" value="VPS45_Sec1"/>
    <property type="match status" value="1"/>
</dbReference>
<sequence>MNAQATLKNFSSALLTGGGGGGGATDLSAPAVTSSSSSLATSNNFFSLIDAYINRILPRDANMKVLLVDDGALPMIATAFSQTELLKHGVYLVESLNSAARQRNLMKMLRCYILLRPTLTSVDAACVELRMGKYRSYHIFFCGTATAEMLDRLAHADNESLVEQVQEVFCDFNAVNKDAFVLETPPPQSLLSSFMSASQVRRLAEGLASLMVAQRRRPCIRYQKNSPFAQRLATELLGVLKSDPGLYDYPARDTVLLLLDRSDDPLTPLLTPWTYQAMLHEHVGLCSNTLKLPADVQGTEEEGYVFSQHDDAFFASNMFHNWGDLCNNVKKYVDQCKEALNLDRPTATLEELKAFMQKIPQTKSLTGSVTKHTTVTTYLSSVIKKRNLLEISLLEQDMIASSDQSSQWTRLQSFASRASTSQEDLTRLCLIYHLRYEQPGGASQVTPYLDRVSSNYALILRKLRQYYGHDRLTDRLFAATGVMAKIVKTFVDVGNIYTQHEPVLKRTLQQLYSGQLETAAYPYLAQPPSSSGGGAVLNAEYKPMEAIVYMCGGYTFAEAALVHGINARTAYKPAEAASFAEGGSGVKASIGGEAILNTHSFLSLLEQLPSP</sequence>
<dbReference type="Proteomes" id="UP000674143">
    <property type="component" value="Unassembled WGS sequence"/>
</dbReference>
<dbReference type="Gene3D" id="3.90.830.10">
    <property type="entry name" value="Syntaxin Binding Protein 1, Chain A, domain 2"/>
    <property type="match status" value="1"/>
</dbReference>
<gene>
    <name evidence="2" type="ORF">LSCM4_00233</name>
</gene>
<dbReference type="GO" id="GO:0016192">
    <property type="term" value="P:vesicle-mediated transport"/>
    <property type="evidence" value="ECO:0007669"/>
    <property type="project" value="InterPro"/>
</dbReference>
<evidence type="ECO:0000313" key="2">
    <source>
        <dbReference type="EMBL" id="KAG5464792.1"/>
    </source>
</evidence>
<dbReference type="GeneID" id="92356256"/>
<dbReference type="InterPro" id="IPR036045">
    <property type="entry name" value="Sec1-like_sf"/>
</dbReference>
<evidence type="ECO:0000256" key="1">
    <source>
        <dbReference type="ARBA" id="ARBA00009884"/>
    </source>
</evidence>
<accession>A0A836GCS9</accession>
<keyword evidence="3" id="KW-1185">Reference proteome</keyword>
<proteinExistence type="inferred from homology"/>
<reference evidence="3" key="2">
    <citation type="journal article" date="2021" name="Sci. Data">
        <title>Chromosome-scale genome sequencing, assembly and annotation of six genomes from subfamily Leishmaniinae.</title>
        <authorList>
            <person name="Almutairi H."/>
            <person name="Urbaniak M.D."/>
            <person name="Bates M.D."/>
            <person name="Jariyapan N."/>
            <person name="Kwakye-Nuako G."/>
            <person name="Thomaz Soccol V."/>
            <person name="Al-Salem W.S."/>
            <person name="Dillon R.J."/>
            <person name="Bates P.A."/>
            <person name="Gatherer D."/>
        </authorList>
    </citation>
    <scope>NUCLEOTIDE SEQUENCE [LARGE SCALE GENOMIC DNA]</scope>
</reference>
<dbReference type="Gene3D" id="3.40.50.2060">
    <property type="match status" value="1"/>
</dbReference>
<evidence type="ECO:0008006" key="4">
    <source>
        <dbReference type="Google" id="ProtNLM"/>
    </source>
</evidence>
<dbReference type="Pfam" id="PF00995">
    <property type="entry name" value="Sec1"/>
    <property type="match status" value="1"/>
</dbReference>
<organism evidence="2 3">
    <name type="scientific">Leishmania orientalis</name>
    <dbReference type="NCBI Taxonomy" id="2249476"/>
    <lineage>
        <taxon>Eukaryota</taxon>
        <taxon>Discoba</taxon>
        <taxon>Euglenozoa</taxon>
        <taxon>Kinetoplastea</taxon>
        <taxon>Metakinetoplastina</taxon>
        <taxon>Trypanosomatida</taxon>
        <taxon>Trypanosomatidae</taxon>
        <taxon>Leishmaniinae</taxon>
        <taxon>Leishmania</taxon>
    </lineage>
</organism>
<reference evidence="3" key="1">
    <citation type="journal article" date="2021" name="Microbiol. Resour. Announc.">
        <title>LGAAP: Leishmaniinae Genome Assembly and Annotation Pipeline.</title>
        <authorList>
            <person name="Almutairi H."/>
            <person name="Urbaniak M.D."/>
            <person name="Bates M.D."/>
            <person name="Jariyapan N."/>
            <person name="Kwakye-Nuako G."/>
            <person name="Thomaz-Soccol V."/>
            <person name="Al-Salem W.S."/>
            <person name="Dillon R.J."/>
            <person name="Bates P.A."/>
            <person name="Gatherer D."/>
        </authorList>
    </citation>
    <scope>NUCLEOTIDE SEQUENCE [LARGE SCALE GENOMIC DNA]</scope>
</reference>
<dbReference type="Gene3D" id="1.25.40.60">
    <property type="match status" value="1"/>
</dbReference>
<comment type="caution">
    <text evidence="2">The sequence shown here is derived from an EMBL/GenBank/DDBJ whole genome shotgun (WGS) entry which is preliminary data.</text>
</comment>
<evidence type="ECO:0000313" key="3">
    <source>
        <dbReference type="Proteomes" id="UP000674143"/>
    </source>
</evidence>
<dbReference type="PANTHER" id="PTHR11679">
    <property type="entry name" value="VESICLE PROTEIN SORTING-ASSOCIATED"/>
    <property type="match status" value="1"/>
</dbReference>
<dbReference type="InterPro" id="IPR001619">
    <property type="entry name" value="Sec1-like"/>
</dbReference>
<dbReference type="RefSeq" id="XP_067058423.1">
    <property type="nucleotide sequence ID" value="XM_067202322.1"/>
</dbReference>
<comment type="similarity">
    <text evidence="1">Belongs to the STXBP/unc-18/SEC1 family.</text>
</comment>